<accession>A0ABP9AAI0</accession>
<keyword evidence="2" id="KW-1185">Reference proteome</keyword>
<dbReference type="EMBL" id="BAABIP010000022">
    <property type="protein sequence ID" value="GAA4776791.1"/>
    <property type="molecule type" value="Genomic_DNA"/>
</dbReference>
<sequence>MKTSERTMEIAQAIMDQIKYADRSALWAWGAKHFAAISESKEFQGGLAFQVNGLTHKGWVKVCLRWVDDYTIIFINKNREVVKTVEGCYCDMLVPVIDFIEGK</sequence>
<proteinExistence type="predicted"/>
<comment type="caution">
    <text evidence="1">The sequence shown here is derived from an EMBL/GenBank/DDBJ whole genome shotgun (WGS) entry which is preliminary data.</text>
</comment>
<name>A0ABP9AAI0_9FLAO</name>
<dbReference type="Proteomes" id="UP001500141">
    <property type="component" value="Unassembled WGS sequence"/>
</dbReference>
<evidence type="ECO:0000313" key="2">
    <source>
        <dbReference type="Proteomes" id="UP001500141"/>
    </source>
</evidence>
<protein>
    <submittedName>
        <fullName evidence="1">Uncharacterized protein</fullName>
    </submittedName>
</protein>
<gene>
    <name evidence="1" type="ORF">GCM10023230_29950</name>
</gene>
<organism evidence="1 2">
    <name type="scientific">Flavobacterium hankyongi</name>
    <dbReference type="NCBI Taxonomy" id="1176532"/>
    <lineage>
        <taxon>Bacteria</taxon>
        <taxon>Pseudomonadati</taxon>
        <taxon>Bacteroidota</taxon>
        <taxon>Flavobacteriia</taxon>
        <taxon>Flavobacteriales</taxon>
        <taxon>Flavobacteriaceae</taxon>
        <taxon>Flavobacterium</taxon>
    </lineage>
</organism>
<reference evidence="2" key="1">
    <citation type="journal article" date="2019" name="Int. J. Syst. Evol. Microbiol.">
        <title>The Global Catalogue of Microorganisms (GCM) 10K type strain sequencing project: providing services to taxonomists for standard genome sequencing and annotation.</title>
        <authorList>
            <consortium name="The Broad Institute Genomics Platform"/>
            <consortium name="The Broad Institute Genome Sequencing Center for Infectious Disease"/>
            <person name="Wu L."/>
            <person name="Ma J."/>
        </authorList>
    </citation>
    <scope>NUCLEOTIDE SEQUENCE [LARGE SCALE GENOMIC DNA]</scope>
    <source>
        <strain evidence="2">JCM 18198</strain>
    </source>
</reference>
<evidence type="ECO:0000313" key="1">
    <source>
        <dbReference type="EMBL" id="GAA4776791.1"/>
    </source>
</evidence>
<dbReference type="RefSeq" id="WP_264543055.1">
    <property type="nucleotide sequence ID" value="NZ_BAABIP010000022.1"/>
</dbReference>